<evidence type="ECO:0000256" key="1">
    <source>
        <dbReference type="ARBA" id="ARBA00004651"/>
    </source>
</evidence>
<evidence type="ECO:0000313" key="9">
    <source>
        <dbReference type="EMBL" id="GEN56867.1"/>
    </source>
</evidence>
<evidence type="ECO:0000313" key="10">
    <source>
        <dbReference type="Proteomes" id="UP000321400"/>
    </source>
</evidence>
<dbReference type="RefSeq" id="WP_089801703.1">
    <property type="nucleotide sequence ID" value="NZ_BJYE01000014.1"/>
</dbReference>
<dbReference type="EMBL" id="BJYE01000014">
    <property type="protein sequence ID" value="GEN56867.1"/>
    <property type="molecule type" value="Genomic_DNA"/>
</dbReference>
<evidence type="ECO:0000256" key="4">
    <source>
        <dbReference type="ARBA" id="ARBA00022475"/>
    </source>
</evidence>
<gene>
    <name evidence="9" type="ORF">HAL01_13310</name>
</gene>
<dbReference type="InterPro" id="IPR011606">
    <property type="entry name" value="Brnchd-chn_aa_trnsp_permease"/>
</dbReference>
<reference evidence="9 10" key="1">
    <citation type="submission" date="2019-07" db="EMBL/GenBank/DDBJ databases">
        <title>Whole genome shotgun sequence of Halolactibacillus alkaliphilus NBRC 103919.</title>
        <authorList>
            <person name="Hosoyama A."/>
            <person name="Uohara A."/>
            <person name="Ohji S."/>
            <person name="Ichikawa N."/>
        </authorList>
    </citation>
    <scope>NUCLEOTIDE SEQUENCE [LARGE SCALE GENOMIC DNA]</scope>
    <source>
        <strain evidence="9 10">NBRC 103919</strain>
    </source>
</reference>
<comment type="similarity">
    <text evidence="2">Belongs to the AzlC family.</text>
</comment>
<dbReference type="GO" id="GO:0005886">
    <property type="term" value="C:plasma membrane"/>
    <property type="evidence" value="ECO:0007669"/>
    <property type="project" value="UniProtKB-SubCell"/>
</dbReference>
<keyword evidence="10" id="KW-1185">Reference proteome</keyword>
<dbReference type="Pfam" id="PF03591">
    <property type="entry name" value="AzlC"/>
    <property type="match status" value="1"/>
</dbReference>
<name>A0A511X1R2_9BACI</name>
<evidence type="ECO:0000256" key="5">
    <source>
        <dbReference type="ARBA" id="ARBA00022692"/>
    </source>
</evidence>
<accession>A0A511X1R2</accession>
<dbReference type="PANTHER" id="PTHR34979:SF1">
    <property type="entry name" value="INNER MEMBRANE PROTEIN YGAZ"/>
    <property type="match status" value="1"/>
</dbReference>
<keyword evidence="3" id="KW-0813">Transport</keyword>
<proteinExistence type="inferred from homology"/>
<keyword evidence="5 8" id="KW-0812">Transmembrane</keyword>
<protein>
    <submittedName>
        <fullName evidence="9">Autotransporter</fullName>
    </submittedName>
</protein>
<feature type="transmembrane region" description="Helical" evidence="8">
    <location>
        <begin position="157"/>
        <end position="175"/>
    </location>
</feature>
<evidence type="ECO:0000256" key="3">
    <source>
        <dbReference type="ARBA" id="ARBA00022448"/>
    </source>
</evidence>
<dbReference type="STRING" id="442899.SAMN05720591_11434"/>
<comment type="subcellular location">
    <subcellularLocation>
        <location evidence="1">Cell membrane</location>
        <topology evidence="1">Multi-pass membrane protein</topology>
    </subcellularLocation>
</comment>
<comment type="caution">
    <text evidence="9">The sequence shown here is derived from an EMBL/GenBank/DDBJ whole genome shotgun (WGS) entry which is preliminary data.</text>
</comment>
<feature type="transmembrane region" description="Helical" evidence="8">
    <location>
        <begin position="128"/>
        <end position="151"/>
    </location>
</feature>
<evidence type="ECO:0000256" key="7">
    <source>
        <dbReference type="ARBA" id="ARBA00023136"/>
    </source>
</evidence>
<keyword evidence="7 8" id="KW-0472">Membrane</keyword>
<keyword evidence="6 8" id="KW-1133">Transmembrane helix</keyword>
<evidence type="ECO:0000256" key="8">
    <source>
        <dbReference type="SAM" id="Phobius"/>
    </source>
</evidence>
<feature type="transmembrane region" description="Helical" evidence="8">
    <location>
        <begin position="182"/>
        <end position="199"/>
    </location>
</feature>
<dbReference type="OrthoDB" id="3177005at2"/>
<dbReference type="AlphaFoldDB" id="A0A511X1R2"/>
<feature type="transmembrane region" description="Helical" evidence="8">
    <location>
        <begin position="12"/>
        <end position="31"/>
    </location>
</feature>
<feature type="transmembrane region" description="Helical" evidence="8">
    <location>
        <begin position="63"/>
        <end position="83"/>
    </location>
</feature>
<organism evidence="9 10">
    <name type="scientific">Halolactibacillus alkaliphilus</name>
    <dbReference type="NCBI Taxonomy" id="442899"/>
    <lineage>
        <taxon>Bacteria</taxon>
        <taxon>Bacillati</taxon>
        <taxon>Bacillota</taxon>
        <taxon>Bacilli</taxon>
        <taxon>Bacillales</taxon>
        <taxon>Bacillaceae</taxon>
        <taxon>Halolactibacillus</taxon>
    </lineage>
</organism>
<sequence length="228" mass="24924">MKTHPVKEALITATPIMIGYLPIALAYGVLANQAGLSLVELTAMSALVFGGASQFMILNMLLVQAVFIELVLATFVLNFRHFVMSLSMSHRMRHYTLLEKMSFGAFTTDESFAILSTLNKAKHTPASFYVTLHLAGYFAWVIGSFLGGVIGSFIPEALGQSFGISLYAMFIALLVPPVKKEWRYGVVAILAMLLNYLFVPLLSEGMRIVLATLLASGVGVIIRKKEVL</sequence>
<keyword evidence="4" id="KW-1003">Cell membrane</keyword>
<dbReference type="PANTHER" id="PTHR34979">
    <property type="entry name" value="INNER MEMBRANE PROTEIN YGAZ"/>
    <property type="match status" value="1"/>
</dbReference>
<evidence type="ECO:0000256" key="2">
    <source>
        <dbReference type="ARBA" id="ARBA00010735"/>
    </source>
</evidence>
<feature type="transmembrane region" description="Helical" evidence="8">
    <location>
        <begin position="38"/>
        <end position="57"/>
    </location>
</feature>
<evidence type="ECO:0000256" key="6">
    <source>
        <dbReference type="ARBA" id="ARBA00022989"/>
    </source>
</evidence>
<dbReference type="Proteomes" id="UP000321400">
    <property type="component" value="Unassembled WGS sequence"/>
</dbReference>
<feature type="transmembrane region" description="Helical" evidence="8">
    <location>
        <begin position="205"/>
        <end position="222"/>
    </location>
</feature>
<dbReference type="GO" id="GO:1903785">
    <property type="term" value="P:L-valine transmembrane transport"/>
    <property type="evidence" value="ECO:0007669"/>
    <property type="project" value="TreeGrafter"/>
</dbReference>